<evidence type="ECO:0000313" key="3">
    <source>
        <dbReference type="WormBase" id="T05A7.13"/>
    </source>
</evidence>
<accession>A0A1I6CM72</accession>
<dbReference type="WormBase" id="T05A7.13">
    <property type="protein sequence ID" value="CE51803"/>
    <property type="gene ID" value="WBGene00271415"/>
</dbReference>
<dbReference type="AGR" id="WB:WBGene00271415"/>
<dbReference type="InterPro" id="IPR009497">
    <property type="entry name" value="Regulator_protein_PHA-1"/>
</dbReference>
<dbReference type="Reactome" id="R-CEL-975578">
    <property type="pathway name" value="Reactions specific to the complex N-glycan synthesis pathway"/>
</dbReference>
<dbReference type="GeneID" id="30314035"/>
<proteinExistence type="predicted"/>
<sequence length="369" mass="43628">MKDTTELVEKVFHIGLIVNNIIQHTKSFDNFQELRLVNKLFNKGCIAALQKSHEKVTIEANEQNRFPFIFFNEDEIKMNKGVTVNKKYCTEHKFYEHLKFLKTLCNVRVKKLEVKKMNSLKHWDLTNAHKIIMEELIGDYKFLEICGRITEFIGMDCLCPRGCKHCTMIAEKCQKYGPLQFHMMTESRVNEKHFKELIISDKLLHFIADLSIEKMETSQSVLKYAHDFIPSFTCDHLILVLHKPKHRFFMRENSRIHTVPREILFEFLRKLKPISIELKFETISDDINLHLTHFNYHRGHFNDLDFYGLEREGFQDLNFSSLHINMTNVVKEEVEYGRIINCARLLFPTAKLKISSLGIFLQRKVILLT</sequence>
<name>A0A1I6CM72_CAEEL</name>
<dbReference type="Proteomes" id="UP000001940">
    <property type="component" value="Chromosome II"/>
</dbReference>
<dbReference type="EMBL" id="BX284602">
    <property type="protein sequence ID" value="SFQ94277.1"/>
    <property type="molecule type" value="Genomic_DNA"/>
</dbReference>
<dbReference type="KEGG" id="cel:CELE_T05A7.13"/>
<evidence type="ECO:0000313" key="2">
    <source>
        <dbReference type="Proteomes" id="UP000001940"/>
    </source>
</evidence>
<dbReference type="GO" id="GO:0046920">
    <property type="term" value="F:alpha-(1-&gt;3)-fucosyltransferase activity"/>
    <property type="evidence" value="ECO:0000318"/>
    <property type="project" value="GO_Central"/>
</dbReference>
<dbReference type="RefSeq" id="NP_001334208.1">
    <property type="nucleotide sequence ID" value="NM_001347282.1"/>
</dbReference>
<keyword evidence="2" id="KW-1185">Reference proteome</keyword>
<dbReference type="Bgee" id="WBGene00271415">
    <property type="expression patterns" value="Expressed in embryo and 2 other cell types or tissues"/>
</dbReference>
<dbReference type="AlphaFoldDB" id="A0A1I6CM72"/>
<protein>
    <submittedName>
        <fullName evidence="1">DUF38 domain-containing protein</fullName>
    </submittedName>
</protein>
<dbReference type="CTD" id="30314035"/>
<dbReference type="InParanoid" id="A0A1I6CM72"/>
<dbReference type="FunCoup" id="A0A1I6CM72">
    <property type="interactions" value="252"/>
</dbReference>
<evidence type="ECO:0000313" key="1">
    <source>
        <dbReference type="EMBL" id="SFQ94277.1"/>
    </source>
</evidence>
<organism evidence="1 2">
    <name type="scientific">Caenorhabditis elegans</name>
    <dbReference type="NCBI Taxonomy" id="6239"/>
    <lineage>
        <taxon>Eukaryota</taxon>
        <taxon>Metazoa</taxon>
        <taxon>Ecdysozoa</taxon>
        <taxon>Nematoda</taxon>
        <taxon>Chromadorea</taxon>
        <taxon>Rhabditida</taxon>
        <taxon>Rhabditina</taxon>
        <taxon>Rhabditomorpha</taxon>
        <taxon>Rhabditoidea</taxon>
        <taxon>Rhabditidae</taxon>
        <taxon>Peloderinae</taxon>
        <taxon>Caenorhabditis</taxon>
    </lineage>
</organism>
<gene>
    <name evidence="1" type="ORF">CELE_T05A7.13</name>
    <name evidence="1 3" type="ORF">T05A7.13</name>
</gene>
<dbReference type="Reactome" id="R-CEL-9037629">
    <property type="pathway name" value="Lewis blood group biosynthesis"/>
</dbReference>
<dbReference type="Pfam" id="PF06542">
    <property type="entry name" value="PHA-1"/>
    <property type="match status" value="1"/>
</dbReference>
<reference evidence="1 2" key="1">
    <citation type="journal article" date="1998" name="Science">
        <title>Genome sequence of the nematode C. elegans: a platform for investigating biology.</title>
        <authorList>
            <consortium name="The C. elegans sequencing consortium"/>
            <person name="Sulson J.E."/>
            <person name="Waterston R."/>
        </authorList>
    </citation>
    <scope>NUCLEOTIDE SEQUENCE [LARGE SCALE GENOMIC DNA]</scope>
    <source>
        <strain evidence="1 2">Bristol N2</strain>
    </source>
</reference>